<keyword evidence="1" id="KW-0997">Cell inner membrane</keyword>
<dbReference type="PIRSF" id="PIRSF006162">
    <property type="entry name" value="PgpA"/>
    <property type="match status" value="1"/>
</dbReference>
<dbReference type="GO" id="GO:0006655">
    <property type="term" value="P:phosphatidylglycerol biosynthetic process"/>
    <property type="evidence" value="ECO:0007669"/>
    <property type="project" value="UniProtKB-UniPathway"/>
</dbReference>
<keyword evidence="1" id="KW-0378">Hydrolase</keyword>
<dbReference type="GO" id="GO:0008962">
    <property type="term" value="F:phosphatidylglycerophosphatase activity"/>
    <property type="evidence" value="ECO:0007669"/>
    <property type="project" value="UniProtKB-EC"/>
</dbReference>
<dbReference type="InterPro" id="IPR007686">
    <property type="entry name" value="YutG/PgpA"/>
</dbReference>
<comment type="subcellular location">
    <subcellularLocation>
        <location evidence="1">Cell inner membrane</location>
        <topology evidence="1">Multi-pass membrane protein</topology>
    </subcellularLocation>
</comment>
<keyword evidence="1" id="KW-0443">Lipid metabolism</keyword>
<keyword evidence="1" id="KW-1208">Phospholipid metabolism</keyword>
<gene>
    <name evidence="4" type="ORF">EDC16_10594</name>
    <name evidence="5" type="ORF">FHQ21_04280</name>
</gene>
<dbReference type="RefSeq" id="WP_132966614.1">
    <property type="nucleotide sequence ID" value="NZ_LEKL01000063.1"/>
</dbReference>
<feature type="domain" description="YutG/PgpA" evidence="3">
    <location>
        <begin position="24"/>
        <end position="163"/>
    </location>
</feature>
<evidence type="ECO:0000256" key="1">
    <source>
        <dbReference type="PIRNR" id="PIRNR006162"/>
    </source>
</evidence>
<evidence type="ECO:0000256" key="2">
    <source>
        <dbReference type="SAM" id="Phobius"/>
    </source>
</evidence>
<dbReference type="PANTHER" id="PTHR36305">
    <property type="entry name" value="PHOSPHATIDYLGLYCEROPHOSPHATASE A"/>
    <property type="match status" value="1"/>
</dbReference>
<evidence type="ECO:0000259" key="3">
    <source>
        <dbReference type="Pfam" id="PF04608"/>
    </source>
</evidence>
<sequence>MNDKIDDKRSALNKLNIRNPVHFLALGFGSGLLSPAPGTWGTLAGWLLGIGLLQFVSPCFLLLLAAPGFVLGIYLCEKTAHDMGVHDHGAIVWDEIIAIWLVLAFAPQQNWLWYCLAFVLFRFFDIVKPYPIKYFDKNVENGLGIMLDDLLAAIYTALCLLLLFTLGGL</sequence>
<evidence type="ECO:0000313" key="5">
    <source>
        <dbReference type="EMBL" id="TNG92458.1"/>
    </source>
</evidence>
<keyword evidence="1" id="KW-1003">Cell membrane</keyword>
<feature type="transmembrane region" description="Helical" evidence="2">
    <location>
        <begin position="150"/>
        <end position="168"/>
    </location>
</feature>
<dbReference type="UniPathway" id="UPA00084">
    <property type="reaction ID" value="UER00504"/>
</dbReference>
<organism evidence="4 6">
    <name type="scientific">Testudinibacter aquarius</name>
    <dbReference type="NCBI Taxonomy" id="1524974"/>
    <lineage>
        <taxon>Bacteria</taxon>
        <taxon>Pseudomonadati</taxon>
        <taxon>Pseudomonadota</taxon>
        <taxon>Gammaproteobacteria</taxon>
        <taxon>Pasteurellales</taxon>
        <taxon>Pasteurellaceae</taxon>
        <taxon>Testudinibacter</taxon>
    </lineage>
</organism>
<dbReference type="GO" id="GO:0046872">
    <property type="term" value="F:metal ion binding"/>
    <property type="evidence" value="ECO:0007669"/>
    <property type="project" value="UniProtKB-KW"/>
</dbReference>
<evidence type="ECO:0000313" key="7">
    <source>
        <dbReference type="Proteomes" id="UP000305526"/>
    </source>
</evidence>
<dbReference type="GO" id="GO:0009395">
    <property type="term" value="P:phospholipid catabolic process"/>
    <property type="evidence" value="ECO:0007669"/>
    <property type="project" value="UniProtKB-KW"/>
</dbReference>
<dbReference type="EMBL" id="SMCP01000005">
    <property type="protein sequence ID" value="TCV87177.1"/>
    <property type="molecule type" value="Genomic_DNA"/>
</dbReference>
<reference evidence="5 7" key="2">
    <citation type="submission" date="2019-05" db="EMBL/GenBank/DDBJ databases">
        <title>Pasteurellaceae isolates from reptiles.</title>
        <authorList>
            <person name="Bojesen A.M."/>
            <person name="Lund E."/>
        </authorList>
    </citation>
    <scope>NUCLEOTIDE SEQUENCE [LARGE SCALE GENOMIC DNA]</scope>
    <source>
        <strain evidence="5 7">ELNT2x</strain>
    </source>
</reference>
<comment type="function">
    <text evidence="1">Lipid phosphatase which dephosphorylates phosphatidylglycerophosphate (PGP) to phosphatidylglycerol (PG).</text>
</comment>
<dbReference type="GO" id="GO:0005886">
    <property type="term" value="C:plasma membrane"/>
    <property type="evidence" value="ECO:0007669"/>
    <property type="project" value="UniProtKB-SubCell"/>
</dbReference>
<dbReference type="InterPro" id="IPR026037">
    <property type="entry name" value="PgpA"/>
</dbReference>
<comment type="caution">
    <text evidence="4">The sequence shown here is derived from an EMBL/GenBank/DDBJ whole genome shotgun (WGS) entry which is preliminary data.</text>
</comment>
<keyword evidence="1" id="KW-0442">Lipid degradation</keyword>
<dbReference type="Pfam" id="PF04608">
    <property type="entry name" value="PgpA"/>
    <property type="match status" value="1"/>
</dbReference>
<keyword evidence="1 2" id="KW-0472">Membrane</keyword>
<keyword evidence="1" id="KW-0595">Phospholipid degradation</keyword>
<comment type="pathway">
    <text evidence="1">Phospholipid metabolism; phosphatidylglycerol biosynthesis; phosphatidylglycerol from CDP-diacylglycerol: step 2/2.</text>
</comment>
<name>A0A4R3Y5X0_9PAST</name>
<dbReference type="PANTHER" id="PTHR36305:SF1">
    <property type="entry name" value="PHOSPHATIDYLGLYCEROPHOSPHATASE A"/>
    <property type="match status" value="1"/>
</dbReference>
<feature type="transmembrane region" description="Helical" evidence="2">
    <location>
        <begin position="46"/>
        <end position="76"/>
    </location>
</feature>
<dbReference type="EMBL" id="VDGV01000029">
    <property type="protein sequence ID" value="TNG92458.1"/>
    <property type="molecule type" value="Genomic_DNA"/>
</dbReference>
<keyword evidence="1" id="KW-0479">Metal-binding</keyword>
<keyword evidence="7" id="KW-1185">Reference proteome</keyword>
<dbReference type="SUPFAM" id="SSF101307">
    <property type="entry name" value="YutG-like"/>
    <property type="match status" value="1"/>
</dbReference>
<keyword evidence="2" id="KW-1133">Transmembrane helix</keyword>
<reference evidence="4 6" key="1">
    <citation type="submission" date="2019-03" db="EMBL/GenBank/DDBJ databases">
        <title>Genomic Encyclopedia of Type Strains, Phase IV (KMG-IV): sequencing the most valuable type-strain genomes for metagenomic binning, comparative biology and taxonomic classification.</title>
        <authorList>
            <person name="Goeker M."/>
        </authorList>
    </citation>
    <scope>NUCLEOTIDE SEQUENCE [LARGE SCALE GENOMIC DNA]</scope>
    <source>
        <strain evidence="4 6">DSM 28140</strain>
    </source>
</reference>
<protein>
    <recommendedName>
        <fullName evidence="1">Phosphatidylglycerophosphatase A</fullName>
        <ecNumber evidence="1">3.1.3.27</ecNumber>
    </recommendedName>
    <alternativeName>
        <fullName evidence="1">Phosphatidylglycerolphosphate phosphatase A</fullName>
    </alternativeName>
</protein>
<comment type="catalytic activity">
    <reaction evidence="1">
        <text>a 1,2-diacyl-sn-glycero-3-phospho-(1'-sn-glycero-3'-phosphate) + H2O = a 1,2-diacyl-sn-glycero-3-phospho-(1'-sn-glycerol) + phosphate</text>
        <dbReference type="Rhea" id="RHEA:33751"/>
        <dbReference type="ChEBI" id="CHEBI:15377"/>
        <dbReference type="ChEBI" id="CHEBI:43474"/>
        <dbReference type="ChEBI" id="CHEBI:60110"/>
        <dbReference type="ChEBI" id="CHEBI:64716"/>
        <dbReference type="EC" id="3.1.3.27"/>
    </reaction>
</comment>
<accession>A0A4R3Y5X0</accession>
<dbReference type="Proteomes" id="UP000294619">
    <property type="component" value="Unassembled WGS sequence"/>
</dbReference>
<dbReference type="AlphaFoldDB" id="A0A4R3Y5X0"/>
<dbReference type="CDD" id="cd06971">
    <property type="entry name" value="PgpA"/>
    <property type="match status" value="1"/>
</dbReference>
<evidence type="ECO:0000313" key="4">
    <source>
        <dbReference type="EMBL" id="TCV87177.1"/>
    </source>
</evidence>
<comment type="cofactor">
    <cofactor evidence="1">
        <name>Mg(2+)</name>
        <dbReference type="ChEBI" id="CHEBI:18420"/>
    </cofactor>
</comment>
<keyword evidence="1 2" id="KW-0812">Transmembrane</keyword>
<dbReference type="Proteomes" id="UP000305526">
    <property type="component" value="Unassembled WGS sequence"/>
</dbReference>
<dbReference type="EC" id="3.1.3.27" evidence="1"/>
<proteinExistence type="predicted"/>
<feature type="transmembrane region" description="Helical" evidence="2">
    <location>
        <begin position="21"/>
        <end position="40"/>
    </location>
</feature>
<dbReference type="InterPro" id="IPR036681">
    <property type="entry name" value="PgpA-like_sf"/>
</dbReference>
<evidence type="ECO:0000313" key="6">
    <source>
        <dbReference type="Proteomes" id="UP000294619"/>
    </source>
</evidence>
<keyword evidence="1" id="KW-0460">Magnesium</keyword>